<dbReference type="AlphaFoldDB" id="A0AA41X8H9"/>
<accession>A0AA41X8H9</accession>
<sequence length="88" mass="9579">MFGVLVLLILCTSCLVSYMLWKVFPGNPILPYVPSILYAFGGAYCFVLGAAIGGQLRDDAKDWAIVLLATAFASFGIPAWMQSRNEKS</sequence>
<protein>
    <submittedName>
        <fullName evidence="2">Uncharacterized protein</fullName>
    </submittedName>
</protein>
<reference evidence="2" key="1">
    <citation type="submission" date="2022-07" db="EMBL/GenBank/DDBJ databases">
        <authorList>
            <person name="Li W.-J."/>
            <person name="Deng Q.-Q."/>
        </authorList>
    </citation>
    <scope>NUCLEOTIDE SEQUENCE</scope>
    <source>
        <strain evidence="2">SYSU M60031</strain>
    </source>
</reference>
<dbReference type="RefSeq" id="WP_254760786.1">
    <property type="nucleotide sequence ID" value="NZ_JANCLT010000015.1"/>
</dbReference>
<dbReference type="EMBL" id="JANCLT010000015">
    <property type="protein sequence ID" value="MCP8970859.1"/>
    <property type="molecule type" value="Genomic_DNA"/>
</dbReference>
<organism evidence="2 3">
    <name type="scientific">Ectobacillus ponti</name>
    <dbReference type="NCBI Taxonomy" id="2961894"/>
    <lineage>
        <taxon>Bacteria</taxon>
        <taxon>Bacillati</taxon>
        <taxon>Bacillota</taxon>
        <taxon>Bacilli</taxon>
        <taxon>Bacillales</taxon>
        <taxon>Bacillaceae</taxon>
        <taxon>Ectobacillus</taxon>
    </lineage>
</organism>
<keyword evidence="1" id="KW-0812">Transmembrane</keyword>
<evidence type="ECO:0000256" key="1">
    <source>
        <dbReference type="SAM" id="Phobius"/>
    </source>
</evidence>
<keyword evidence="1" id="KW-0472">Membrane</keyword>
<evidence type="ECO:0000313" key="2">
    <source>
        <dbReference type="EMBL" id="MCP8970859.1"/>
    </source>
</evidence>
<comment type="caution">
    <text evidence="2">The sequence shown here is derived from an EMBL/GenBank/DDBJ whole genome shotgun (WGS) entry which is preliminary data.</text>
</comment>
<feature type="transmembrane region" description="Helical" evidence="1">
    <location>
        <begin position="29"/>
        <end position="51"/>
    </location>
</feature>
<proteinExistence type="predicted"/>
<feature type="transmembrane region" description="Helical" evidence="1">
    <location>
        <begin position="63"/>
        <end position="81"/>
    </location>
</feature>
<keyword evidence="3" id="KW-1185">Reference proteome</keyword>
<dbReference type="Proteomes" id="UP001156102">
    <property type="component" value="Unassembled WGS sequence"/>
</dbReference>
<evidence type="ECO:0000313" key="3">
    <source>
        <dbReference type="Proteomes" id="UP001156102"/>
    </source>
</evidence>
<gene>
    <name evidence="2" type="ORF">NK662_20275</name>
</gene>
<name>A0AA41X8H9_9BACI</name>
<keyword evidence="1" id="KW-1133">Transmembrane helix</keyword>